<dbReference type="Pfam" id="PF04542">
    <property type="entry name" value="Sigma70_r2"/>
    <property type="match status" value="1"/>
</dbReference>
<dbReference type="InterPro" id="IPR014284">
    <property type="entry name" value="RNA_pol_sigma-70_dom"/>
</dbReference>
<evidence type="ECO:0000256" key="5">
    <source>
        <dbReference type="ARBA" id="ARBA00023125"/>
    </source>
</evidence>
<feature type="domain" description="HTH luxR-type" evidence="8">
    <location>
        <begin position="154"/>
        <end position="181"/>
    </location>
</feature>
<keyword evidence="3" id="KW-0805">Transcription regulation</keyword>
<dbReference type="Proteomes" id="UP000724149">
    <property type="component" value="Unassembled WGS sequence"/>
</dbReference>
<dbReference type="InterPro" id="IPR007627">
    <property type="entry name" value="RNA_pol_sigma70_r2"/>
</dbReference>
<dbReference type="InterPro" id="IPR000792">
    <property type="entry name" value="Tscrpt_reg_LuxR_C"/>
</dbReference>
<dbReference type="RefSeq" id="WP_204719539.1">
    <property type="nucleotide sequence ID" value="NZ_JACSNR010000002.1"/>
</dbReference>
<evidence type="ECO:0000256" key="4">
    <source>
        <dbReference type="ARBA" id="ARBA00023082"/>
    </source>
</evidence>
<reference evidence="9 10" key="1">
    <citation type="journal article" date="2021" name="Sci. Rep.">
        <title>The distribution of antibiotic resistance genes in chicken gut microbiota commensals.</title>
        <authorList>
            <person name="Juricova H."/>
            <person name="Matiasovicova J."/>
            <person name="Kubasova T."/>
            <person name="Cejkova D."/>
            <person name="Rychlik I."/>
        </authorList>
    </citation>
    <scope>NUCLEOTIDE SEQUENCE [LARGE SCALE GENOMIC DNA]</scope>
    <source>
        <strain evidence="9 10">An564</strain>
    </source>
</reference>
<keyword evidence="6" id="KW-0804">Transcription</keyword>
<evidence type="ECO:0000256" key="7">
    <source>
        <dbReference type="ARBA" id="ARBA00024701"/>
    </source>
</evidence>
<dbReference type="Gene3D" id="1.20.120.1810">
    <property type="match status" value="1"/>
</dbReference>
<dbReference type="PROSITE" id="PS00622">
    <property type="entry name" value="HTH_LUXR_1"/>
    <property type="match status" value="1"/>
</dbReference>
<dbReference type="SUPFAM" id="SSF88946">
    <property type="entry name" value="Sigma2 domain of RNA polymerase sigma factors"/>
    <property type="match status" value="1"/>
</dbReference>
<proteinExistence type="inferred from homology"/>
<keyword evidence="5" id="KW-0238">DNA-binding</keyword>
<evidence type="ECO:0000256" key="3">
    <source>
        <dbReference type="ARBA" id="ARBA00023015"/>
    </source>
</evidence>
<evidence type="ECO:0000256" key="6">
    <source>
        <dbReference type="ARBA" id="ARBA00023163"/>
    </source>
</evidence>
<organism evidence="9 10">
    <name type="scientific">Hydrogenoanaerobacterium saccharovorans</name>
    <dbReference type="NCBI Taxonomy" id="474960"/>
    <lineage>
        <taxon>Bacteria</taxon>
        <taxon>Bacillati</taxon>
        <taxon>Bacillota</taxon>
        <taxon>Clostridia</taxon>
        <taxon>Eubacteriales</taxon>
        <taxon>Oscillospiraceae</taxon>
        <taxon>Hydrogenoanaerobacterium</taxon>
    </lineage>
</organism>
<evidence type="ECO:0000256" key="1">
    <source>
        <dbReference type="ARBA" id="ARBA00007788"/>
    </source>
</evidence>
<dbReference type="InterPro" id="IPR013325">
    <property type="entry name" value="RNA_pol_sigma_r2"/>
</dbReference>
<evidence type="ECO:0000313" key="10">
    <source>
        <dbReference type="Proteomes" id="UP000724149"/>
    </source>
</evidence>
<name>A0ABS2GM31_9FIRM</name>
<dbReference type="PANTHER" id="PTHR30385">
    <property type="entry name" value="SIGMA FACTOR F FLAGELLAR"/>
    <property type="match status" value="1"/>
</dbReference>
<dbReference type="Pfam" id="PF08281">
    <property type="entry name" value="Sigma70_r4_2"/>
    <property type="match status" value="1"/>
</dbReference>
<evidence type="ECO:0000259" key="8">
    <source>
        <dbReference type="PROSITE" id="PS00622"/>
    </source>
</evidence>
<dbReference type="EMBL" id="JACSNR010000002">
    <property type="protein sequence ID" value="MBM6922535.1"/>
    <property type="molecule type" value="Genomic_DNA"/>
</dbReference>
<dbReference type="InterPro" id="IPR013249">
    <property type="entry name" value="RNA_pol_sigma70_r4_t2"/>
</dbReference>
<dbReference type="SUPFAM" id="SSF46894">
    <property type="entry name" value="C-terminal effector domain of the bipartite response regulators"/>
    <property type="match status" value="1"/>
</dbReference>
<keyword evidence="10" id="KW-1185">Reference proteome</keyword>
<protein>
    <recommendedName>
        <fullName evidence="2">RNA polymerase sigma factor SigS</fullName>
    </recommendedName>
</protein>
<dbReference type="SMART" id="SM00421">
    <property type="entry name" value="HTH_LUXR"/>
    <property type="match status" value="1"/>
</dbReference>
<comment type="function">
    <text evidence="7">Sigma factors are initiation factors that promote the attachment of RNA polymerase to specific initiation sites and are then released. Sigma-S contributes to the protection against external stress, thus playing a role in cellular fitness and survival.</text>
</comment>
<dbReference type="Gene3D" id="1.10.10.10">
    <property type="entry name" value="Winged helix-like DNA-binding domain superfamily/Winged helix DNA-binding domain"/>
    <property type="match status" value="1"/>
</dbReference>
<evidence type="ECO:0000256" key="2">
    <source>
        <dbReference type="ARBA" id="ARBA00021245"/>
    </source>
</evidence>
<keyword evidence="4" id="KW-0731">Sigma factor</keyword>
<accession>A0ABS2GM31</accession>
<comment type="caution">
    <text evidence="9">The sequence shown here is derived from an EMBL/GenBank/DDBJ whole genome shotgun (WGS) entry which is preliminary data.</text>
</comment>
<comment type="similarity">
    <text evidence="1">Belongs to the sigma-70 factor family.</text>
</comment>
<dbReference type="NCBIfam" id="TIGR02937">
    <property type="entry name" value="sigma70-ECF"/>
    <property type="match status" value="1"/>
</dbReference>
<evidence type="ECO:0000313" key="9">
    <source>
        <dbReference type="EMBL" id="MBM6922535.1"/>
    </source>
</evidence>
<gene>
    <name evidence="9" type="ORF">H9X81_02340</name>
</gene>
<dbReference type="InterPro" id="IPR016032">
    <property type="entry name" value="Sig_transdc_resp-reg_C-effctor"/>
</dbReference>
<sequence>MTRISDEALLERSQHGEYAASAELIVRYTPVVLYYAERYCYLGLEKEDLMQEGMIALLSAIRTYRGDRGAAFRTYASRCISNGLAKVAASQLRARNIPLALTAPLDEAGNVSAPSQDEPEEIVIRQEQSRDRSHRMKAELSEYELACLQLLLDGCSYAQIAGRLGRTVKSVDRALGRARQKLRRALAEPV</sequence>
<dbReference type="InterPro" id="IPR036388">
    <property type="entry name" value="WH-like_DNA-bd_sf"/>
</dbReference>